<dbReference type="GO" id="GO:0017108">
    <property type="term" value="F:5'-flap endonuclease activity"/>
    <property type="evidence" value="ECO:0007669"/>
    <property type="project" value="TreeGrafter"/>
</dbReference>
<evidence type="ECO:0000259" key="2">
    <source>
        <dbReference type="SMART" id="SM00484"/>
    </source>
</evidence>
<dbReference type="GO" id="GO:0008821">
    <property type="term" value="F:crossover junction DNA endonuclease activity"/>
    <property type="evidence" value="ECO:0007669"/>
    <property type="project" value="InterPro"/>
</dbReference>
<dbReference type="InterPro" id="IPR029060">
    <property type="entry name" value="PIN-like_dom_sf"/>
</dbReference>
<dbReference type="AlphaFoldDB" id="A0AAD6X746"/>
<dbReference type="GO" id="GO:0006281">
    <property type="term" value="P:DNA repair"/>
    <property type="evidence" value="ECO:0007669"/>
    <property type="project" value="UniProtKB-ARBA"/>
</dbReference>
<dbReference type="PANTHER" id="PTHR11081">
    <property type="entry name" value="FLAP ENDONUCLEASE FAMILY MEMBER"/>
    <property type="match status" value="1"/>
</dbReference>
<evidence type="ECO:0000313" key="3">
    <source>
        <dbReference type="EMBL" id="KAJ7037386.1"/>
    </source>
</evidence>
<dbReference type="PRINTS" id="PR00853">
    <property type="entry name" value="XPGRADSUPER"/>
</dbReference>
<feature type="region of interest" description="Disordered" evidence="1">
    <location>
        <begin position="470"/>
        <end position="491"/>
    </location>
</feature>
<feature type="compositionally biased region" description="Basic residues" evidence="1">
    <location>
        <begin position="586"/>
        <end position="595"/>
    </location>
</feature>
<dbReference type="InterPro" id="IPR006086">
    <property type="entry name" value="XPG-I_dom"/>
</dbReference>
<keyword evidence="4" id="KW-1185">Reference proteome</keyword>
<dbReference type="PANTHER" id="PTHR11081:SF75">
    <property type="entry name" value="ENDONUCLEASE, PUTATIVE (AFU_ORTHOLOGUE AFUA_3G13260)-RELATED"/>
    <property type="match status" value="1"/>
</dbReference>
<gene>
    <name evidence="3" type="ORF">C8F04DRAFT_1092271</name>
</gene>
<evidence type="ECO:0000313" key="4">
    <source>
        <dbReference type="Proteomes" id="UP001218188"/>
    </source>
</evidence>
<feature type="region of interest" description="Disordered" evidence="1">
    <location>
        <begin position="527"/>
        <end position="671"/>
    </location>
</feature>
<feature type="region of interest" description="Disordered" evidence="1">
    <location>
        <begin position="373"/>
        <end position="398"/>
    </location>
</feature>
<dbReference type="SMART" id="SM00484">
    <property type="entry name" value="XPGI"/>
    <property type="match status" value="1"/>
</dbReference>
<name>A0AAD6X746_9AGAR</name>
<feature type="compositionally biased region" description="Basic and acidic residues" evidence="1">
    <location>
        <begin position="479"/>
        <end position="491"/>
    </location>
</feature>
<comment type="caution">
    <text evidence="3">The sequence shown here is derived from an EMBL/GenBank/DDBJ whole genome shotgun (WGS) entry which is preliminary data.</text>
</comment>
<dbReference type="Pfam" id="PF18380">
    <property type="entry name" value="GEN1_C"/>
    <property type="match status" value="1"/>
</dbReference>
<dbReference type="Gene3D" id="3.40.50.1010">
    <property type="entry name" value="5'-nuclease"/>
    <property type="match status" value="2"/>
</dbReference>
<dbReference type="InterPro" id="IPR041177">
    <property type="entry name" value="GEN1_C"/>
</dbReference>
<dbReference type="SUPFAM" id="SSF47807">
    <property type="entry name" value="5' to 3' exonuclease, C-terminal subdomain"/>
    <property type="match status" value="1"/>
</dbReference>
<dbReference type="EMBL" id="JARJCM010000037">
    <property type="protein sequence ID" value="KAJ7037386.1"/>
    <property type="molecule type" value="Genomic_DNA"/>
</dbReference>
<dbReference type="CDD" id="cd09870">
    <property type="entry name" value="PIN_YEN1"/>
    <property type="match status" value="1"/>
</dbReference>
<feature type="region of interest" description="Disordered" evidence="1">
    <location>
        <begin position="707"/>
        <end position="887"/>
    </location>
</feature>
<organism evidence="3 4">
    <name type="scientific">Mycena alexandri</name>
    <dbReference type="NCBI Taxonomy" id="1745969"/>
    <lineage>
        <taxon>Eukaryota</taxon>
        <taxon>Fungi</taxon>
        <taxon>Dikarya</taxon>
        <taxon>Basidiomycota</taxon>
        <taxon>Agaricomycotina</taxon>
        <taxon>Agaricomycetes</taxon>
        <taxon>Agaricomycetidae</taxon>
        <taxon>Agaricales</taxon>
        <taxon>Marasmiineae</taxon>
        <taxon>Mycenaceae</taxon>
        <taxon>Mycena</taxon>
    </lineage>
</organism>
<dbReference type="Pfam" id="PF00867">
    <property type="entry name" value="XPG_I"/>
    <property type="match status" value="1"/>
</dbReference>
<reference evidence="3" key="1">
    <citation type="submission" date="2023-03" db="EMBL/GenBank/DDBJ databases">
        <title>Massive genome expansion in bonnet fungi (Mycena s.s.) driven by repeated elements and novel gene families across ecological guilds.</title>
        <authorList>
            <consortium name="Lawrence Berkeley National Laboratory"/>
            <person name="Harder C.B."/>
            <person name="Miyauchi S."/>
            <person name="Viragh M."/>
            <person name="Kuo A."/>
            <person name="Thoen E."/>
            <person name="Andreopoulos B."/>
            <person name="Lu D."/>
            <person name="Skrede I."/>
            <person name="Drula E."/>
            <person name="Henrissat B."/>
            <person name="Morin E."/>
            <person name="Kohler A."/>
            <person name="Barry K."/>
            <person name="LaButti K."/>
            <person name="Morin E."/>
            <person name="Salamov A."/>
            <person name="Lipzen A."/>
            <person name="Mereny Z."/>
            <person name="Hegedus B."/>
            <person name="Baldrian P."/>
            <person name="Stursova M."/>
            <person name="Weitz H."/>
            <person name="Taylor A."/>
            <person name="Grigoriev I.V."/>
            <person name="Nagy L.G."/>
            <person name="Martin F."/>
            <person name="Kauserud H."/>
        </authorList>
    </citation>
    <scope>NUCLEOTIDE SEQUENCE</scope>
    <source>
        <strain evidence="3">CBHHK200</strain>
    </source>
</reference>
<evidence type="ECO:0000256" key="1">
    <source>
        <dbReference type="SAM" id="MobiDB-lite"/>
    </source>
</evidence>
<feature type="domain" description="XPG-I" evidence="2">
    <location>
        <begin position="113"/>
        <end position="193"/>
    </location>
</feature>
<dbReference type="InterPro" id="IPR037316">
    <property type="entry name" value="Yen1_H3TH"/>
</dbReference>
<dbReference type="InterPro" id="IPR006084">
    <property type="entry name" value="XPG/Rad2"/>
</dbReference>
<dbReference type="SUPFAM" id="SSF88723">
    <property type="entry name" value="PIN domain-like"/>
    <property type="match status" value="1"/>
</dbReference>
<protein>
    <recommendedName>
        <fullName evidence="2">XPG-I domain-containing protein</fullName>
    </recommendedName>
</protein>
<dbReference type="CDD" id="cd09906">
    <property type="entry name" value="H3TH_YEN1"/>
    <property type="match status" value="1"/>
</dbReference>
<proteinExistence type="predicted"/>
<dbReference type="InterPro" id="IPR036279">
    <property type="entry name" value="5-3_exonuclease_C_sf"/>
</dbReference>
<sequence length="908" mass="100518">MGVPGLWKELAPAAKVRSLTELAVVEGFEANPSGSRGFRIGIDASIWFFHAAYGKEGENPELRTMFFRCATLMHAPFLPLFVFDGPRRPNVKRNKKINRDLHKLTPGMKQIVESFGFEWRVAPGEAEAELAYLNRIGVLDGILSDDVDNFLFGATTVIRNPSNNLSGNRANPALNSEGRDDKNHTRVYRIEDITAHPEVSFTRGDMILIGLCSGGDYDTSGMTGCGPAIAKALVRYGFGRSLYEAGKNLPRDALPAFLHNWRNEIRHELCTDSKGYIGSKRRALAAAMPDAFPDIDILLSYINPLTSESAGRASDNLKLTWGKEPDLGKLAATCEFYFEWGYRDAIIKRFKTVIWHGVVLRILRRGVLDMEEKRRRREVVPSTPTKNGRPPPEGTPSKMIAKHFSSMTLNPVEDDDDDRLITKITRTREHAYTDGILEYRLEIRPRQLVLLAESGIKNIRRPLDEDVWAGLTESGNEGGAEKAEELTEEERQAREEKEVLVWMPASMVRMAEPRLVEEFEKLEETKRLKKAGKGAKHKPKTKVAASDEELSDAPKTKARTKTVRKPKAPVVEQEEKSGSDIPQAKAPKKAVRKAKAAILEVEESDPDAPPPKRRPTKAKAIPRTPPPLYSDASSDDDELPTFPLPTKVAKKAKPPPAPITDPFGASTSRPRVVRDLTKGKGKAVAGSSQSDLKNFFPLAKVMARGKTTAPPLSAPLPPALKPDAVADQPKRYTLSAPTPQRQVAGFTQPIPQRLEAEEESDDDMRPATPTKTRGTPIRKAAAPAYVEYSDVENERSPSKLVARPFPLSVEDRPPPRRRSSITSSDSDTRPSRLTKSPRRSIQHTSPRGKTSVPRAASPTPRTTRVINISSDSDDSPPKQRLGLKVRATPKAVLRPTNFPSEIIDLSDL</sequence>
<feature type="compositionally biased region" description="Basic residues" evidence="1">
    <location>
        <begin position="527"/>
        <end position="541"/>
    </location>
</feature>
<accession>A0AAD6X746</accession>
<dbReference type="Proteomes" id="UP001218188">
    <property type="component" value="Unassembled WGS sequence"/>
</dbReference>
<feature type="compositionally biased region" description="Basic residues" evidence="1">
    <location>
        <begin position="556"/>
        <end position="567"/>
    </location>
</feature>
<feature type="compositionally biased region" description="Polar residues" evidence="1">
    <location>
        <begin position="859"/>
        <end position="868"/>
    </location>
</feature>